<evidence type="ECO:0000313" key="3">
    <source>
        <dbReference type="Proteomes" id="UP001372834"/>
    </source>
</evidence>
<keyword evidence="1" id="KW-0812">Transmembrane</keyword>
<protein>
    <submittedName>
        <fullName evidence="2">Uncharacterized protein</fullName>
    </submittedName>
</protein>
<proteinExistence type="predicted"/>
<dbReference type="Proteomes" id="UP001372834">
    <property type="component" value="Unassembled WGS sequence"/>
</dbReference>
<evidence type="ECO:0000256" key="1">
    <source>
        <dbReference type="SAM" id="Phobius"/>
    </source>
</evidence>
<gene>
    <name evidence="2" type="ORF">RUM43_013616</name>
</gene>
<evidence type="ECO:0000313" key="2">
    <source>
        <dbReference type="EMBL" id="KAK6618423.1"/>
    </source>
</evidence>
<keyword evidence="1" id="KW-0472">Membrane</keyword>
<dbReference type="EMBL" id="JAWJWE010000042">
    <property type="protein sequence ID" value="KAK6618423.1"/>
    <property type="molecule type" value="Genomic_DNA"/>
</dbReference>
<organism evidence="2 3">
    <name type="scientific">Polyplax serrata</name>
    <name type="common">Common mouse louse</name>
    <dbReference type="NCBI Taxonomy" id="468196"/>
    <lineage>
        <taxon>Eukaryota</taxon>
        <taxon>Metazoa</taxon>
        <taxon>Ecdysozoa</taxon>
        <taxon>Arthropoda</taxon>
        <taxon>Hexapoda</taxon>
        <taxon>Insecta</taxon>
        <taxon>Pterygota</taxon>
        <taxon>Neoptera</taxon>
        <taxon>Paraneoptera</taxon>
        <taxon>Psocodea</taxon>
        <taxon>Troctomorpha</taxon>
        <taxon>Phthiraptera</taxon>
        <taxon>Anoplura</taxon>
        <taxon>Polyplacidae</taxon>
        <taxon>Polyplax</taxon>
    </lineage>
</organism>
<name>A0AAN8RYZ5_POLSC</name>
<sequence>MDLSTWFLFLRVYGSEVGSFNNFTPVDVFQSYLDSDSNEVNAVRTNEVYFQNKTVILITGNTLLPKLFNETIDYGSYNVSGNWSNGTDYESNYTTGIFNNYDAIHLAAMVATAIILGLIILATVIEHIDSKLLAINVLMDPISNFQEQINDGNDKVRENV</sequence>
<comment type="caution">
    <text evidence="2">The sequence shown here is derived from an EMBL/GenBank/DDBJ whole genome shotgun (WGS) entry which is preliminary data.</text>
</comment>
<dbReference type="AlphaFoldDB" id="A0AAN8RYZ5"/>
<feature type="transmembrane region" description="Helical" evidence="1">
    <location>
        <begin position="103"/>
        <end position="125"/>
    </location>
</feature>
<reference evidence="2 3" key="1">
    <citation type="submission" date="2023-10" db="EMBL/GenBank/DDBJ databases">
        <title>Genomes of two closely related lineages of the louse Polyplax serrata with different host specificities.</title>
        <authorList>
            <person name="Martinu J."/>
            <person name="Tarabai H."/>
            <person name="Stefka J."/>
            <person name="Hypsa V."/>
        </authorList>
    </citation>
    <scope>NUCLEOTIDE SEQUENCE [LARGE SCALE GENOMIC DNA]</scope>
    <source>
        <strain evidence="2">HR10_N</strain>
    </source>
</reference>
<keyword evidence="1" id="KW-1133">Transmembrane helix</keyword>
<accession>A0AAN8RYZ5</accession>